<evidence type="ECO:0000313" key="2">
    <source>
        <dbReference type="Proteomes" id="UP000816034"/>
    </source>
</evidence>
<proteinExistence type="predicted"/>
<organism evidence="1 2">
    <name type="scientific">Naegleria lovaniensis</name>
    <name type="common">Amoeba</name>
    <dbReference type="NCBI Taxonomy" id="51637"/>
    <lineage>
        <taxon>Eukaryota</taxon>
        <taxon>Discoba</taxon>
        <taxon>Heterolobosea</taxon>
        <taxon>Tetramitia</taxon>
        <taxon>Eutetramitia</taxon>
        <taxon>Vahlkampfiidae</taxon>
        <taxon>Naegleria</taxon>
    </lineage>
</organism>
<reference evidence="1 2" key="1">
    <citation type="journal article" date="2018" name="BMC Genomics">
        <title>The genome of Naegleria lovaniensis, the basis for a comparative approach to unravel pathogenicity factors of the human pathogenic amoeba N. fowleri.</title>
        <authorList>
            <person name="Liechti N."/>
            <person name="Schurch N."/>
            <person name="Bruggmann R."/>
            <person name="Wittwer M."/>
        </authorList>
    </citation>
    <scope>NUCLEOTIDE SEQUENCE [LARGE SCALE GENOMIC DNA]</scope>
    <source>
        <strain evidence="1 2">ATCC 30569</strain>
    </source>
</reference>
<dbReference type="GeneID" id="68102499"/>
<name>A0AA88GEG0_NAELO</name>
<protein>
    <recommendedName>
        <fullName evidence="3">Serine protease</fullName>
    </recommendedName>
</protein>
<sequence>MRFVRQVLEVMVPQSEQDDETVDVQRKDDFKHVCFNVFRVDEGSLIPPSIAKYAKDKLFTLKSIQPLLDKARYGMARIGHDEGTGTCFFLLPNTVITNTHVIDFKYKPFVFKEALKETIASTTIKLIEEQVLFSGKNIPNAMKRKYNHMETQKYFPAIENTYQDPILAMEGDFGFLDVSLHQLELGPNNNEEEEQEYGSKVLFIPCPTVLQIGHPSFTLHYPGVEGQPFSSFLSSHTNYRNWAPSDELVENIFHGFGKLCLSTGKVLPPFVEKRDHDAETEWVPNYDHQYQRDQEFIMTNECVMTGSSGGCVLSMECQHMDVEGITLIEFHGIHFGGEFVKCKNCLRISKQAQVAKIIDKTSQNPQSWNFCSECQNGVKPSSLVYNYAVSVHHPLFKEMYKKLVLPELLKVLNKTINDPLLVRLREYIQQ</sequence>
<dbReference type="RefSeq" id="XP_044544215.1">
    <property type="nucleotide sequence ID" value="XM_044685546.1"/>
</dbReference>
<evidence type="ECO:0000313" key="1">
    <source>
        <dbReference type="EMBL" id="KAG2375041.1"/>
    </source>
</evidence>
<comment type="caution">
    <text evidence="1">The sequence shown here is derived from an EMBL/GenBank/DDBJ whole genome shotgun (WGS) entry which is preliminary data.</text>
</comment>
<accession>A0AA88GEG0</accession>
<dbReference type="AlphaFoldDB" id="A0AA88GEG0"/>
<dbReference type="Proteomes" id="UP000816034">
    <property type="component" value="Unassembled WGS sequence"/>
</dbReference>
<gene>
    <name evidence="1" type="ORF">C9374_010045</name>
</gene>
<dbReference type="InterPro" id="IPR009003">
    <property type="entry name" value="Peptidase_S1_PA"/>
</dbReference>
<evidence type="ECO:0008006" key="3">
    <source>
        <dbReference type="Google" id="ProtNLM"/>
    </source>
</evidence>
<dbReference type="EMBL" id="PYSW02000040">
    <property type="protein sequence ID" value="KAG2375041.1"/>
    <property type="molecule type" value="Genomic_DNA"/>
</dbReference>
<keyword evidence="2" id="KW-1185">Reference proteome</keyword>
<dbReference type="SUPFAM" id="SSF50494">
    <property type="entry name" value="Trypsin-like serine proteases"/>
    <property type="match status" value="1"/>
</dbReference>